<evidence type="ECO:0000313" key="7">
    <source>
        <dbReference type="EMBL" id="AUJ32651.1"/>
    </source>
</evidence>
<dbReference type="SUPFAM" id="SSF55424">
    <property type="entry name" value="FAD/NAD-linked reductases, dimerisation (C-terminal) domain"/>
    <property type="match status" value="1"/>
</dbReference>
<accession>A0A3S6QWT9</accession>
<feature type="domain" description="FAD/NAD(P)-binding" evidence="6">
    <location>
        <begin position="1"/>
        <end position="305"/>
    </location>
</feature>
<dbReference type="PRINTS" id="PR00411">
    <property type="entry name" value="PNDRDTASEI"/>
</dbReference>
<dbReference type="PANTHER" id="PTHR43429">
    <property type="entry name" value="PYRIDINE NUCLEOTIDE-DISULFIDE OXIDOREDUCTASE DOMAIN-CONTAINING"/>
    <property type="match status" value="1"/>
</dbReference>
<proteinExistence type="predicted"/>
<dbReference type="GeneID" id="78520756"/>
<keyword evidence="4" id="KW-0560">Oxidoreductase</keyword>
<evidence type="ECO:0000256" key="2">
    <source>
        <dbReference type="ARBA" id="ARBA00022630"/>
    </source>
</evidence>
<dbReference type="PANTHER" id="PTHR43429:SF1">
    <property type="entry name" value="NAD(P)H SULFUR OXIDOREDUCTASE (COA-DEPENDENT)"/>
    <property type="match status" value="1"/>
</dbReference>
<dbReference type="RefSeq" id="WP_057884687.1">
    <property type="nucleotide sequence ID" value="NZ_CP018180.1"/>
</dbReference>
<dbReference type="Gene3D" id="3.30.390.30">
    <property type="match status" value="1"/>
</dbReference>
<dbReference type="InterPro" id="IPR023753">
    <property type="entry name" value="FAD/NAD-binding_dom"/>
</dbReference>
<name>A0A3S6QWT9_9LACO</name>
<sequence>MKVIIIGCTHAGLVAAKEILEIHPDTQVTIYERTNGFSFMSDGVFLYLNHSLQQLDDTFVSSPAQLVNLGVKVCDNHNVLAVDPQKKTITAADMTNETIIQDDYDRLIVATGANVRLPAINGIDNPRVLLCKNYQQVQRMLDLAESNQRIAIVGAGYVGVGLAEGFATNGHQVQLFQSHQQILNNYFNQETAARITALLEDHGVKVQLQTQITNIFEKADHSLQLKTANRTFSADMIVICTGFIPNTRLLKNQLKTDNRGALLLNNYLQTSDPNIYAAGDCAAVRFNPTDSDAYIPLASNAIRQGKIAAHNIFKNYYPYTGTQATSALKILGHYWATSGLTIENARHYNLNAFEVTLTTDLLPEYLSNEAKLNISLIYNRDNRRIIGAQLDSNKNLMPAINTISLAIQNHNTIDDLAFVDMFFQPEFNQPFNYLNQVAQAAIRQERKAGFEQPHFTYDF</sequence>
<protein>
    <submittedName>
        <fullName evidence="7">NADH oxidase</fullName>
    </submittedName>
</protein>
<organism evidence="7 8">
    <name type="scientific">Liquorilactobacillus nagelii</name>
    <dbReference type="NCBI Taxonomy" id="82688"/>
    <lineage>
        <taxon>Bacteria</taxon>
        <taxon>Bacillati</taxon>
        <taxon>Bacillota</taxon>
        <taxon>Bacilli</taxon>
        <taxon>Lactobacillales</taxon>
        <taxon>Lactobacillaceae</taxon>
        <taxon>Liquorilactobacillus</taxon>
    </lineage>
</organism>
<comment type="cofactor">
    <cofactor evidence="1">
        <name>FAD</name>
        <dbReference type="ChEBI" id="CHEBI:57692"/>
    </cofactor>
</comment>
<keyword evidence="3" id="KW-0274">FAD</keyword>
<dbReference type="InterPro" id="IPR036188">
    <property type="entry name" value="FAD/NAD-bd_sf"/>
</dbReference>
<dbReference type="KEGG" id="lng:BSQ50_08955"/>
<dbReference type="GO" id="GO:0016491">
    <property type="term" value="F:oxidoreductase activity"/>
    <property type="evidence" value="ECO:0007669"/>
    <property type="project" value="UniProtKB-KW"/>
</dbReference>
<dbReference type="Proteomes" id="UP000324497">
    <property type="component" value="Chromosome"/>
</dbReference>
<reference evidence="7 8" key="1">
    <citation type="submission" date="2016-11" db="EMBL/GenBank/DDBJ databases">
        <title>Interaction between Lactobacillus species and yeast in water kefir.</title>
        <authorList>
            <person name="Behr J."/>
            <person name="Xu D."/>
            <person name="Vogel R.F."/>
        </authorList>
    </citation>
    <scope>NUCLEOTIDE SEQUENCE [LARGE SCALE GENOMIC DNA]</scope>
    <source>
        <strain evidence="7 8">TMW 1.1827</strain>
    </source>
</reference>
<gene>
    <name evidence="7" type="ORF">BSQ50_08955</name>
</gene>
<evidence type="ECO:0000259" key="6">
    <source>
        <dbReference type="Pfam" id="PF07992"/>
    </source>
</evidence>
<dbReference type="SUPFAM" id="SSF51905">
    <property type="entry name" value="FAD/NAD(P)-binding domain"/>
    <property type="match status" value="1"/>
</dbReference>
<evidence type="ECO:0000256" key="4">
    <source>
        <dbReference type="ARBA" id="ARBA00023002"/>
    </source>
</evidence>
<keyword evidence="5" id="KW-0676">Redox-active center</keyword>
<dbReference type="InterPro" id="IPR050260">
    <property type="entry name" value="FAD-bd_OxRdtase"/>
</dbReference>
<dbReference type="PRINTS" id="PR00368">
    <property type="entry name" value="FADPNR"/>
</dbReference>
<evidence type="ECO:0000256" key="1">
    <source>
        <dbReference type="ARBA" id="ARBA00001974"/>
    </source>
</evidence>
<dbReference type="EMBL" id="CP018180">
    <property type="protein sequence ID" value="AUJ32651.1"/>
    <property type="molecule type" value="Genomic_DNA"/>
</dbReference>
<dbReference type="Gene3D" id="3.50.50.60">
    <property type="entry name" value="FAD/NAD(P)-binding domain"/>
    <property type="match status" value="2"/>
</dbReference>
<keyword evidence="2" id="KW-0285">Flavoprotein</keyword>
<dbReference type="AlphaFoldDB" id="A0A3S6QWT9"/>
<keyword evidence="8" id="KW-1185">Reference proteome</keyword>
<dbReference type="InterPro" id="IPR016156">
    <property type="entry name" value="FAD/NAD-linked_Rdtase_dimer_sf"/>
</dbReference>
<evidence type="ECO:0000313" key="8">
    <source>
        <dbReference type="Proteomes" id="UP000324497"/>
    </source>
</evidence>
<dbReference type="Pfam" id="PF07992">
    <property type="entry name" value="Pyr_redox_2"/>
    <property type="match status" value="1"/>
</dbReference>
<evidence type="ECO:0000256" key="5">
    <source>
        <dbReference type="ARBA" id="ARBA00023284"/>
    </source>
</evidence>
<evidence type="ECO:0000256" key="3">
    <source>
        <dbReference type="ARBA" id="ARBA00022827"/>
    </source>
</evidence>